<keyword evidence="9" id="KW-0472">Membrane</keyword>
<comment type="subcellular location">
    <subcellularLocation>
        <location evidence="2">Membrane</location>
        <topology evidence="2">Single-pass membrane protein</topology>
    </subcellularLocation>
</comment>
<evidence type="ECO:0000256" key="4">
    <source>
        <dbReference type="ARBA" id="ARBA00022723"/>
    </source>
</evidence>
<dbReference type="GO" id="GO:0016020">
    <property type="term" value="C:membrane"/>
    <property type="evidence" value="ECO:0007669"/>
    <property type="project" value="UniProtKB-SubCell"/>
</dbReference>
<evidence type="ECO:0000313" key="10">
    <source>
        <dbReference type="EMBL" id="KAK0641438.1"/>
    </source>
</evidence>
<evidence type="ECO:0000256" key="8">
    <source>
        <dbReference type="PIRSR" id="PIRSR602401-1"/>
    </source>
</evidence>
<keyword evidence="4 8" id="KW-0479">Metal-binding</keyword>
<evidence type="ECO:0000256" key="1">
    <source>
        <dbReference type="ARBA" id="ARBA00001971"/>
    </source>
</evidence>
<feature type="binding site" description="axial binding residue" evidence="8">
    <location>
        <position position="500"/>
    </location>
    <ligand>
        <name>heme</name>
        <dbReference type="ChEBI" id="CHEBI:30413"/>
    </ligand>
    <ligandPart>
        <name>Fe</name>
        <dbReference type="ChEBI" id="CHEBI:18248"/>
    </ligandPart>
</feature>
<dbReference type="Pfam" id="PF00067">
    <property type="entry name" value="p450"/>
    <property type="match status" value="1"/>
</dbReference>
<dbReference type="Gene3D" id="1.10.630.10">
    <property type="entry name" value="Cytochrome P450"/>
    <property type="match status" value="1"/>
</dbReference>
<evidence type="ECO:0000256" key="3">
    <source>
        <dbReference type="ARBA" id="ARBA00010617"/>
    </source>
</evidence>
<dbReference type="PANTHER" id="PTHR46206:SF6">
    <property type="entry name" value="CYTOCHROME P450 MONOOXYGENASE AN1598-RELATED"/>
    <property type="match status" value="1"/>
</dbReference>
<keyword evidence="11" id="KW-1185">Reference proteome</keyword>
<reference evidence="10" key="1">
    <citation type="submission" date="2023-06" db="EMBL/GenBank/DDBJ databases">
        <title>Genome-scale phylogeny and comparative genomics of the fungal order Sordariales.</title>
        <authorList>
            <consortium name="Lawrence Berkeley National Laboratory"/>
            <person name="Hensen N."/>
            <person name="Bonometti L."/>
            <person name="Westerberg I."/>
            <person name="Brannstrom I.O."/>
            <person name="Guillou S."/>
            <person name="Cros-Aarteil S."/>
            <person name="Calhoun S."/>
            <person name="Haridas S."/>
            <person name="Kuo A."/>
            <person name="Mondo S."/>
            <person name="Pangilinan J."/>
            <person name="Riley R."/>
            <person name="Labutti K."/>
            <person name="Andreopoulos B."/>
            <person name="Lipzen A."/>
            <person name="Chen C."/>
            <person name="Yanf M."/>
            <person name="Daum C."/>
            <person name="Ng V."/>
            <person name="Clum A."/>
            <person name="Steindorff A."/>
            <person name="Ohm R."/>
            <person name="Martin F."/>
            <person name="Silar P."/>
            <person name="Natvig D."/>
            <person name="Lalanne C."/>
            <person name="Gautier V."/>
            <person name="Ament-Velasquez S.L."/>
            <person name="Kruys A."/>
            <person name="Hutchinson M.I."/>
            <person name="Powell A.J."/>
            <person name="Barry K."/>
            <person name="Miller A.N."/>
            <person name="Grigoriev I.V."/>
            <person name="Debuchy R."/>
            <person name="Gladieux P."/>
            <person name="Thoren M.H."/>
            <person name="Johannesson H."/>
        </authorList>
    </citation>
    <scope>NUCLEOTIDE SEQUENCE</scope>
    <source>
        <strain evidence="10">SMH2532-1</strain>
    </source>
</reference>
<proteinExistence type="inferred from homology"/>
<evidence type="ECO:0000256" key="6">
    <source>
        <dbReference type="ARBA" id="ARBA00023004"/>
    </source>
</evidence>
<dbReference type="GO" id="GO:0005506">
    <property type="term" value="F:iron ion binding"/>
    <property type="evidence" value="ECO:0007669"/>
    <property type="project" value="InterPro"/>
</dbReference>
<comment type="caution">
    <text evidence="10">The sequence shown here is derived from an EMBL/GenBank/DDBJ whole genome shotgun (WGS) entry which is preliminary data.</text>
</comment>
<accession>A0AA40CL39</accession>
<comment type="similarity">
    <text evidence="3">Belongs to the cytochrome P450 family.</text>
</comment>
<keyword evidence="9" id="KW-0812">Transmembrane</keyword>
<dbReference type="SUPFAM" id="SSF48264">
    <property type="entry name" value="Cytochrome P450"/>
    <property type="match status" value="1"/>
</dbReference>
<dbReference type="GO" id="GO:0004497">
    <property type="term" value="F:monooxygenase activity"/>
    <property type="evidence" value="ECO:0007669"/>
    <property type="project" value="UniProtKB-KW"/>
</dbReference>
<dbReference type="InterPro" id="IPR002401">
    <property type="entry name" value="Cyt_P450_E_grp-I"/>
</dbReference>
<keyword evidence="6 8" id="KW-0408">Iron</keyword>
<dbReference type="GO" id="GO:0016705">
    <property type="term" value="F:oxidoreductase activity, acting on paired donors, with incorporation or reduction of molecular oxygen"/>
    <property type="evidence" value="ECO:0007669"/>
    <property type="project" value="InterPro"/>
</dbReference>
<evidence type="ECO:0000313" key="11">
    <source>
        <dbReference type="Proteomes" id="UP001174936"/>
    </source>
</evidence>
<name>A0AA40CL39_9PEZI</name>
<keyword evidence="9" id="KW-1133">Transmembrane helix</keyword>
<gene>
    <name evidence="10" type="ORF">B0T16DRAFT_419834</name>
</gene>
<feature type="transmembrane region" description="Helical" evidence="9">
    <location>
        <begin position="65"/>
        <end position="87"/>
    </location>
</feature>
<evidence type="ECO:0000256" key="2">
    <source>
        <dbReference type="ARBA" id="ARBA00004167"/>
    </source>
</evidence>
<dbReference type="EMBL" id="JAULSV010000006">
    <property type="protein sequence ID" value="KAK0641438.1"/>
    <property type="molecule type" value="Genomic_DNA"/>
</dbReference>
<evidence type="ECO:0000256" key="7">
    <source>
        <dbReference type="ARBA" id="ARBA00023033"/>
    </source>
</evidence>
<dbReference type="PRINTS" id="PR00463">
    <property type="entry name" value="EP450I"/>
</dbReference>
<organism evidence="10 11">
    <name type="scientific">Cercophora newfieldiana</name>
    <dbReference type="NCBI Taxonomy" id="92897"/>
    <lineage>
        <taxon>Eukaryota</taxon>
        <taxon>Fungi</taxon>
        <taxon>Dikarya</taxon>
        <taxon>Ascomycota</taxon>
        <taxon>Pezizomycotina</taxon>
        <taxon>Sordariomycetes</taxon>
        <taxon>Sordariomycetidae</taxon>
        <taxon>Sordariales</taxon>
        <taxon>Lasiosphaeriaceae</taxon>
        <taxon>Cercophora</taxon>
    </lineage>
</organism>
<dbReference type="GO" id="GO:0020037">
    <property type="term" value="F:heme binding"/>
    <property type="evidence" value="ECO:0007669"/>
    <property type="project" value="InterPro"/>
</dbReference>
<dbReference type="InterPro" id="IPR001128">
    <property type="entry name" value="Cyt_P450"/>
</dbReference>
<keyword evidence="7" id="KW-0503">Monooxygenase</keyword>
<sequence>MAFNSTATMSIPIISGLTSHYENLLEQFQIIQEALVPLNLTKWQIARLLAAQAWRETPPLLRTSLLVALAGSLILAIDAYIVQPYFFSLRRLGVPELKPTNHGQRHAFDYKPMLDEAAKKYPDRPWFFTYSGFELVVFPSAYVDEVRRLGARTASLVDFLTTVQFGGWKLIGTDDSSSTLHKTASTDLARSVGPLGPARQQVAREALQAVVGDAPQWKTVNLFWTVLEVVAATGAIGLVGEPLSRDPRWLRAVRTLPIFVGIGVYISCFMPRLLRPFVATLSYTPAWLLHKYLAHLLRPSVERAIKETSESTKEGGAPKKTTLIHLLLARYKPGGLDTTQLIRDVITATFESTPTTAVSLYWMLTELVLRPDLVSELRAELQSILLPDGSLPPTQLTELTKMDSFMRESARVNTFHYLGLNRILQHDFQFSIGPRLPKGTIICVDQDNIHNSPELYGPKPEEFDALRFYRKRQEPGQETRHQYASNGPELLVWGDGPQVCPGRVFATNTMKILLAELLLNYDLQMPAGAYKPERSSFPNGSSQPDMATQLMVRRRVK</sequence>
<dbReference type="PANTHER" id="PTHR46206">
    <property type="entry name" value="CYTOCHROME P450"/>
    <property type="match status" value="1"/>
</dbReference>
<dbReference type="AlphaFoldDB" id="A0AA40CL39"/>
<dbReference type="CDD" id="cd11041">
    <property type="entry name" value="CYP503A1-like"/>
    <property type="match status" value="1"/>
</dbReference>
<dbReference type="InterPro" id="IPR036396">
    <property type="entry name" value="Cyt_P450_sf"/>
</dbReference>
<keyword evidence="8" id="KW-0349">Heme</keyword>
<protein>
    <submittedName>
        <fullName evidence="10">Cytochrome P450</fullName>
    </submittedName>
</protein>
<dbReference type="Proteomes" id="UP001174936">
    <property type="component" value="Unassembled WGS sequence"/>
</dbReference>
<keyword evidence="5" id="KW-0560">Oxidoreductase</keyword>
<evidence type="ECO:0000256" key="9">
    <source>
        <dbReference type="SAM" id="Phobius"/>
    </source>
</evidence>
<evidence type="ECO:0000256" key="5">
    <source>
        <dbReference type="ARBA" id="ARBA00023002"/>
    </source>
</evidence>
<comment type="cofactor">
    <cofactor evidence="1 8">
        <name>heme</name>
        <dbReference type="ChEBI" id="CHEBI:30413"/>
    </cofactor>
</comment>